<feature type="region of interest" description="Disordered" evidence="4">
    <location>
        <begin position="231"/>
        <end position="256"/>
    </location>
</feature>
<keyword evidence="3" id="KW-0804">Transcription</keyword>
<proteinExistence type="predicted"/>
<dbReference type="InterPro" id="IPR011711">
    <property type="entry name" value="GntR_C"/>
</dbReference>
<dbReference type="SMART" id="SM00345">
    <property type="entry name" value="HTH_GNTR"/>
    <property type="match status" value="1"/>
</dbReference>
<protein>
    <submittedName>
        <fullName evidence="6">Transcriptional regulator, GntR family</fullName>
    </submittedName>
</protein>
<dbReference type="InterPro" id="IPR000524">
    <property type="entry name" value="Tscrpt_reg_HTH_GntR"/>
</dbReference>
<dbReference type="PRINTS" id="PR00035">
    <property type="entry name" value="HTHGNTR"/>
</dbReference>
<dbReference type="PROSITE" id="PS50949">
    <property type="entry name" value="HTH_GNTR"/>
    <property type="match status" value="1"/>
</dbReference>
<keyword evidence="1" id="KW-0805">Transcription regulation</keyword>
<evidence type="ECO:0000259" key="5">
    <source>
        <dbReference type="PROSITE" id="PS50949"/>
    </source>
</evidence>
<gene>
    <name evidence="6" type="ORF">G443_001488</name>
</gene>
<dbReference type="InterPro" id="IPR008920">
    <property type="entry name" value="TF_FadR/GntR_C"/>
</dbReference>
<dbReference type="InterPro" id="IPR036390">
    <property type="entry name" value="WH_DNA-bd_sf"/>
</dbReference>
<dbReference type="SUPFAM" id="SSF46785">
    <property type="entry name" value="Winged helix' DNA-binding domain"/>
    <property type="match status" value="1"/>
</dbReference>
<evidence type="ECO:0000256" key="1">
    <source>
        <dbReference type="ARBA" id="ARBA00023015"/>
    </source>
</evidence>
<organism evidence="6 7">
    <name type="scientific">Actinoalloteichus caeruleus DSM 43889</name>
    <dbReference type="NCBI Taxonomy" id="1120930"/>
    <lineage>
        <taxon>Bacteria</taxon>
        <taxon>Bacillati</taxon>
        <taxon>Actinomycetota</taxon>
        <taxon>Actinomycetes</taxon>
        <taxon>Pseudonocardiales</taxon>
        <taxon>Pseudonocardiaceae</taxon>
        <taxon>Actinoalloteichus</taxon>
        <taxon>Actinoalloteichus cyanogriseus</taxon>
    </lineage>
</organism>
<dbReference type="InterPro" id="IPR036388">
    <property type="entry name" value="WH-like_DNA-bd_sf"/>
</dbReference>
<feature type="domain" description="HTH gntR-type" evidence="5">
    <location>
        <begin position="2"/>
        <end position="70"/>
    </location>
</feature>
<sequence>MEPHLITLVDALRQAATPEEHTGRLRLPPERELGARLAMSRATLREQLSSLEMLGFLHRTQGRGTYLEVPNANFMRLYFSLAMRLGHISGPQFERARELLELSVAAEAATLASPEDVRALRADVDAMVESSLAGRVEAATDADFTFHHRLFRIVDNPMFDFLHDGIGYVLRDELTARRAAALAAERRAGRDGWETDHVHYEVVDAIEAGDPRAAREAMARHFTLWRDLTARSTPAPTNHSSTGHPAGPVDQPAAGG</sequence>
<comment type="caution">
    <text evidence="6">The sequence shown here is derived from an EMBL/GenBank/DDBJ whole genome shotgun (WGS) entry which is preliminary data.</text>
</comment>
<evidence type="ECO:0000256" key="4">
    <source>
        <dbReference type="SAM" id="MobiDB-lite"/>
    </source>
</evidence>
<dbReference type="Proteomes" id="UP000791080">
    <property type="component" value="Unassembled WGS sequence"/>
</dbReference>
<reference evidence="6 7" key="1">
    <citation type="submission" date="2013-07" db="EMBL/GenBank/DDBJ databases">
        <authorList>
            <consortium name="DOE Joint Genome Institute"/>
            <person name="Reeve W."/>
            <person name="Huntemann M."/>
            <person name="Han J."/>
            <person name="Chen A."/>
            <person name="Kyrpides N."/>
            <person name="Mavromatis K."/>
            <person name="Markowitz V."/>
            <person name="Palaniappan K."/>
            <person name="Ivanova N."/>
            <person name="Schaumberg A."/>
            <person name="Pati A."/>
            <person name="Liolios K."/>
            <person name="Nordberg H.P."/>
            <person name="Cantor M.N."/>
            <person name="Hua S.X."/>
            <person name="Woyke T."/>
        </authorList>
    </citation>
    <scope>NUCLEOTIDE SEQUENCE [LARGE SCALE GENOMIC DNA]</scope>
    <source>
        <strain evidence="6 7">DSM 43889</strain>
    </source>
</reference>
<evidence type="ECO:0000256" key="3">
    <source>
        <dbReference type="ARBA" id="ARBA00023163"/>
    </source>
</evidence>
<reference evidence="6 7" key="2">
    <citation type="submission" date="2022-06" db="EMBL/GenBank/DDBJ databases">
        <title>Genomic Encyclopedia of Type Strains, Phase I: the one thousand microbial genomes (KMG-I) project.</title>
        <authorList>
            <person name="Kyrpides N."/>
        </authorList>
    </citation>
    <scope>NUCLEOTIDE SEQUENCE [LARGE SCALE GENOMIC DNA]</scope>
    <source>
        <strain evidence="6 7">DSM 43889</strain>
    </source>
</reference>
<dbReference type="RefSeq" id="WP_081715512.1">
    <property type="nucleotide sequence ID" value="NZ_AUBJ02000001.1"/>
</dbReference>
<keyword evidence="2" id="KW-0238">DNA-binding</keyword>
<dbReference type="Pfam" id="PF07729">
    <property type="entry name" value="FCD"/>
    <property type="match status" value="1"/>
</dbReference>
<dbReference type="SMART" id="SM00895">
    <property type="entry name" value="FCD"/>
    <property type="match status" value="1"/>
</dbReference>
<dbReference type="Gene3D" id="1.20.120.530">
    <property type="entry name" value="GntR ligand-binding domain-like"/>
    <property type="match status" value="1"/>
</dbReference>
<dbReference type="Gene3D" id="1.10.10.10">
    <property type="entry name" value="Winged helix-like DNA-binding domain superfamily/Winged helix DNA-binding domain"/>
    <property type="match status" value="1"/>
</dbReference>
<dbReference type="EMBL" id="AUBJ02000001">
    <property type="protein sequence ID" value="MCP2331218.1"/>
    <property type="molecule type" value="Genomic_DNA"/>
</dbReference>
<dbReference type="SUPFAM" id="SSF48008">
    <property type="entry name" value="GntR ligand-binding domain-like"/>
    <property type="match status" value="1"/>
</dbReference>
<feature type="compositionally biased region" description="Polar residues" evidence="4">
    <location>
        <begin position="231"/>
        <end position="243"/>
    </location>
</feature>
<dbReference type="PANTHER" id="PTHR43537:SF5">
    <property type="entry name" value="UXU OPERON TRANSCRIPTIONAL REGULATOR"/>
    <property type="match status" value="1"/>
</dbReference>
<name>A0ABT1JFL7_ACTCY</name>
<dbReference type="PANTHER" id="PTHR43537">
    <property type="entry name" value="TRANSCRIPTIONAL REGULATOR, GNTR FAMILY"/>
    <property type="match status" value="1"/>
</dbReference>
<keyword evidence="7" id="KW-1185">Reference proteome</keyword>
<accession>A0ABT1JFL7</accession>
<evidence type="ECO:0000313" key="7">
    <source>
        <dbReference type="Proteomes" id="UP000791080"/>
    </source>
</evidence>
<evidence type="ECO:0000256" key="2">
    <source>
        <dbReference type="ARBA" id="ARBA00023125"/>
    </source>
</evidence>
<dbReference type="Pfam" id="PF00392">
    <property type="entry name" value="GntR"/>
    <property type="match status" value="1"/>
</dbReference>
<evidence type="ECO:0000313" key="6">
    <source>
        <dbReference type="EMBL" id="MCP2331218.1"/>
    </source>
</evidence>